<dbReference type="OrthoDB" id="386817at2157"/>
<proteinExistence type="predicted"/>
<dbReference type="KEGG" id="hsn:DV733_04985"/>
<evidence type="ECO:0000313" key="2">
    <source>
        <dbReference type="Proteomes" id="UP000296706"/>
    </source>
</evidence>
<sequence length="157" mass="17157">MPGPLRLRRRTVLRAGLLSGAFATVGCLSESEDIPQIPLRFERVLNFTESPLEVALSIASTGNGSTDSYTQEVRPISVGPSAEWVVTPEGAVDAFSYTSELVIESDQRYTLDHRQRGTQYEGQTLGDHCLTVSWFIRDPVTDVAPLTDVTTNCGPVE</sequence>
<dbReference type="PROSITE" id="PS51257">
    <property type="entry name" value="PROKAR_LIPOPROTEIN"/>
    <property type="match status" value="1"/>
</dbReference>
<evidence type="ECO:0000313" key="1">
    <source>
        <dbReference type="EMBL" id="QCC50638.1"/>
    </source>
</evidence>
<dbReference type="EMBL" id="CP031310">
    <property type="protein sequence ID" value="QCC50638.1"/>
    <property type="molecule type" value="Genomic_DNA"/>
</dbReference>
<keyword evidence="2" id="KW-1185">Reference proteome</keyword>
<gene>
    <name evidence="1" type="ORF">DV733_04985</name>
</gene>
<protein>
    <submittedName>
        <fullName evidence="1">Uncharacterized protein</fullName>
    </submittedName>
</protein>
<reference evidence="1 2" key="1">
    <citation type="journal article" date="2019" name="Nat. Commun.">
        <title>A new type of DNA phosphorothioation-based antiviral system in archaea.</title>
        <authorList>
            <person name="Xiong L."/>
            <person name="Liu S."/>
            <person name="Chen S."/>
            <person name="Xiao Y."/>
            <person name="Zhu B."/>
            <person name="Gao Y."/>
            <person name="Zhang Y."/>
            <person name="Chen B."/>
            <person name="Luo J."/>
            <person name="Deng Z."/>
            <person name="Chen X."/>
            <person name="Wang L."/>
            <person name="Chen S."/>
        </authorList>
    </citation>
    <scope>NUCLEOTIDE SEQUENCE [LARGE SCALE GENOMIC DNA]</scope>
    <source>
        <strain evidence="1 2">CBA1105</strain>
    </source>
</reference>
<dbReference type="GeneID" id="39847195"/>
<organism evidence="1 2">
    <name type="scientific">Halapricum salinum</name>
    <dbReference type="NCBI Taxonomy" id="1457250"/>
    <lineage>
        <taxon>Archaea</taxon>
        <taxon>Methanobacteriati</taxon>
        <taxon>Methanobacteriota</taxon>
        <taxon>Stenosarchaea group</taxon>
        <taxon>Halobacteria</taxon>
        <taxon>Halobacteriales</taxon>
        <taxon>Haloarculaceae</taxon>
        <taxon>Halapricum</taxon>
    </lineage>
</organism>
<name>A0A4D6HBU2_9EURY</name>
<dbReference type="Proteomes" id="UP000296706">
    <property type="component" value="Chromosome"/>
</dbReference>
<dbReference type="AlphaFoldDB" id="A0A4D6HBU2"/>
<dbReference type="RefSeq" id="WP_049994083.1">
    <property type="nucleotide sequence ID" value="NZ_CP031310.1"/>
</dbReference>
<accession>A0A4D6HBU2</accession>